<dbReference type="InterPro" id="IPR050301">
    <property type="entry name" value="NTE"/>
</dbReference>
<dbReference type="Pfam" id="PF01734">
    <property type="entry name" value="Patatin"/>
    <property type="match status" value="1"/>
</dbReference>
<dbReference type="SMART" id="SM00100">
    <property type="entry name" value="cNMP"/>
    <property type="match status" value="2"/>
</dbReference>
<keyword evidence="10 14" id="KW-0472">Membrane</keyword>
<protein>
    <recommendedName>
        <fullName evidence="4 14">Lysophospholipase NTE1</fullName>
        <ecNumber evidence="3 14">3.1.1.5</ecNumber>
    </recommendedName>
    <alternativeName>
        <fullName evidence="14">Intracellular phospholipase B</fullName>
    </alternativeName>
</protein>
<dbReference type="PROSITE" id="PS50042">
    <property type="entry name" value="CNMP_BINDING_3"/>
    <property type="match status" value="2"/>
</dbReference>
<evidence type="ECO:0000313" key="18">
    <source>
        <dbReference type="EMBL" id="KAK5942656.1"/>
    </source>
</evidence>
<name>A0ABR0RPY1_9EURO</name>
<gene>
    <name evidence="18" type="primary">NTE1</name>
    <name evidence="18" type="ORF">PMZ80_005221</name>
</gene>
<dbReference type="SUPFAM" id="SSF52151">
    <property type="entry name" value="FabD/lysophospholipase-like"/>
    <property type="match status" value="1"/>
</dbReference>
<comment type="subcellular location">
    <subcellularLocation>
        <location evidence="14">Endoplasmic reticulum membrane</location>
    </subcellularLocation>
    <subcellularLocation>
        <location evidence="1">Membrane</location>
    </subcellularLocation>
</comment>
<organism evidence="18 19">
    <name type="scientific">Knufia obscura</name>
    <dbReference type="NCBI Taxonomy" id="1635080"/>
    <lineage>
        <taxon>Eukaryota</taxon>
        <taxon>Fungi</taxon>
        <taxon>Dikarya</taxon>
        <taxon>Ascomycota</taxon>
        <taxon>Pezizomycotina</taxon>
        <taxon>Eurotiomycetes</taxon>
        <taxon>Chaetothyriomycetidae</taxon>
        <taxon>Chaetothyriales</taxon>
        <taxon>Trichomeriaceae</taxon>
        <taxon>Knufia</taxon>
    </lineage>
</organism>
<dbReference type="SUPFAM" id="SSF51206">
    <property type="entry name" value="cAMP-binding domain-like"/>
    <property type="match status" value="3"/>
</dbReference>
<feature type="domain" description="PNPLA" evidence="17">
    <location>
        <begin position="1183"/>
        <end position="1347"/>
    </location>
</feature>
<dbReference type="CDD" id="cd00038">
    <property type="entry name" value="CAP_ED"/>
    <property type="match status" value="2"/>
</dbReference>
<evidence type="ECO:0000313" key="19">
    <source>
        <dbReference type="Proteomes" id="UP001334248"/>
    </source>
</evidence>
<dbReference type="InterPro" id="IPR018490">
    <property type="entry name" value="cNMP-bd_dom_sf"/>
</dbReference>
<feature type="compositionally biased region" description="Polar residues" evidence="15">
    <location>
        <begin position="702"/>
        <end position="711"/>
    </location>
</feature>
<sequence>MAANVSTTSQPSASAIVTHAAIDTSTNESVLAAIGHVVYLVLSFVPGFMVWLAGFTTFTLPAWLFNTFNRSLTFTMNLTTLLFLALLVGSTISWFIRYRFLNVYTRLPQEPHRKEPQIDLFPDSADGDSKPGLHQYFDDIFNAIKVFGYLERPVLHELTRTMQTKKLIAGETLLLEEEKGFCLVVDGLMQIFVKSSRETTTASGERLDLFDEDSGYHEGNQGYQLLTEVKNGASLSSLFSILSLFTEDIRLKFDEEPSRPPSAYGFTNPQTPSMMHSATSSTTPAHDDINDNHVSPQGARNAKLASVPPLNLEAAFEEDYFHQRGTQPRRKVRKPKSVHPDIVARAMVDTTIAVIPDSAFKRLTRVYPKATAHIIQVILTRLHRVTLSTAHQYLGLTTEVLQIEKLMNKYASYDLPNHLRAGALERLRDKFAKEIERLGSEDITKGIALHNPVTNRRRSSSGLRKEAALAARLASARKQSTNADGNTSSDVNAGDLATNSSTTRQIGRSGSMSLRNPQWNLTSDLSHARAGGVQSPLTFREKSMIRPSFEDGSLLRQDSGNEDNVLRESILDCMVKALGLDVNAKDVNRKTGGASVEQSPRLVSYDHRRQTAVFNNAFGFMDSYPGSADGDTESQMSSSVASFSGANARNLHDELIDDIEIVFFPKGSVLVEQGERNPGVYYVIDGFLDVSIPVEDKESRRSANGQTITTQQEKRMPALRRTKTAQNRASSVPKSNQEQKNQVQKSLFLVKPGGVAGYIGTLSSYRSLTDVMAKTDVYVGFLPRASLERVAERYPILLLTMAKRLTTLLPRLILHIDFALEWVQVDAGQVIHHQGDDSDAIYIVLNGRLRTVKENADGSIRATGEYGQGESIGELEVMTEGTRPSTLHAIRDTELAKFPRSLFNSLAQEHPSITIQISKLIAQRMRALTENPAGEDARVRKRAALSDTSTSSLNLRTVAVLPVTAGVPVVEFGNRLMTSLTQIGVPNGVTSLNQAIVLNHLGRHAFNRMGKLKLSEYLTDLEEKYGMVLYIADTNVNSPWTQTCIKQADCILLIGLAESSPSMGEYERFLLSMKTTARKDLVLLHMEKFSKPGLTSKWLRNRTWINGGHHHIHMAFRTHSEAVPARPRRFGTAIKQRVQVLQAEIQKYTSRRIRQQPLFSADTPFKGDFHRLARRLCGRSVGLVLGGGGARGISHVGVIRALEESGIPVDIVGGTSIGAFIGGLYARDAEVVSMYGRAKRFAGRMGSMWRFALDLTYPSVSYTTGHEFNRGIFKTFGNSQIEDFWLTFYCNTTNISKSRAEIHTSGYAWRYIRASMTLAGLIPPICDEGSMLLDGGYIDNLTVSHMKSLGADLVFAIDVGSLDDDAPQAFGDSLSGFWAVAQRWNPFSNVPNPPSLSEIQGRLAYVSSVDALERAKNTPGVLYMRPPIDAYATLDFAKFEEIYEVGYAYAKEYLSELRDKGELEGLVTPWERVGESGEGEEAKLRRTMAPRRASI</sequence>
<dbReference type="RefSeq" id="XP_064730746.1">
    <property type="nucleotide sequence ID" value="XM_064873642.1"/>
</dbReference>
<dbReference type="InterPro" id="IPR000595">
    <property type="entry name" value="cNMP-bd_dom"/>
</dbReference>
<feature type="short sequence motif" description="GXSXG" evidence="13">
    <location>
        <begin position="1214"/>
        <end position="1218"/>
    </location>
</feature>
<comment type="catalytic activity">
    <reaction evidence="12 14">
        <text>a 1-acyl-sn-glycero-3-phosphocholine + H2O = sn-glycerol 3-phosphocholine + a fatty acid + H(+)</text>
        <dbReference type="Rhea" id="RHEA:15177"/>
        <dbReference type="ChEBI" id="CHEBI:15377"/>
        <dbReference type="ChEBI" id="CHEBI:15378"/>
        <dbReference type="ChEBI" id="CHEBI:16870"/>
        <dbReference type="ChEBI" id="CHEBI:28868"/>
        <dbReference type="ChEBI" id="CHEBI:58168"/>
        <dbReference type="EC" id="3.1.1.5"/>
    </reaction>
</comment>
<comment type="function">
    <text evidence="11">Intracellular phospholipase B that catalyzes the double deacylation of phosphatidylcholine (PC) to glycerophosphocholine (GroPCho). Plays an important role in membrane lipid homeostasis. Responsible for the rapid PC turnover in response to inositol, elevated temperatures, or when choline is present in the growth medium.</text>
</comment>
<evidence type="ECO:0000256" key="4">
    <source>
        <dbReference type="ARBA" id="ARBA00018317"/>
    </source>
</evidence>
<dbReference type="Proteomes" id="UP001334248">
    <property type="component" value="Unassembled WGS sequence"/>
</dbReference>
<keyword evidence="14" id="KW-0256">Endoplasmic reticulum</keyword>
<dbReference type="Gene3D" id="3.40.1090.10">
    <property type="entry name" value="Cytosolic phospholipase A2 catalytic domain"/>
    <property type="match status" value="2"/>
</dbReference>
<dbReference type="PROSITE" id="PS51635">
    <property type="entry name" value="PNPLA"/>
    <property type="match status" value="1"/>
</dbReference>
<dbReference type="PROSITE" id="PS01237">
    <property type="entry name" value="UPF0028"/>
    <property type="match status" value="1"/>
</dbReference>
<keyword evidence="9 13" id="KW-0443">Lipid metabolism</keyword>
<evidence type="ECO:0000256" key="1">
    <source>
        <dbReference type="ARBA" id="ARBA00004370"/>
    </source>
</evidence>
<dbReference type="InterPro" id="IPR001423">
    <property type="entry name" value="LysoPLipase_patatin_CS"/>
</dbReference>
<feature type="region of interest" description="Disordered" evidence="15">
    <location>
        <begin position="256"/>
        <end position="284"/>
    </location>
</feature>
<evidence type="ECO:0000259" key="16">
    <source>
        <dbReference type="PROSITE" id="PS50042"/>
    </source>
</evidence>
<accession>A0ABR0RPY1</accession>
<dbReference type="PANTHER" id="PTHR14226">
    <property type="entry name" value="NEUROPATHY TARGET ESTERASE/SWISS CHEESE D.MELANOGASTER"/>
    <property type="match status" value="1"/>
</dbReference>
<evidence type="ECO:0000259" key="17">
    <source>
        <dbReference type="PROSITE" id="PS51635"/>
    </source>
</evidence>
<comment type="caution">
    <text evidence="18">The sequence shown here is derived from an EMBL/GenBank/DDBJ whole genome shotgun (WGS) entry which is preliminary data.</text>
</comment>
<feature type="short sequence motif" description="GXGXXG" evidence="13">
    <location>
        <begin position="1187"/>
        <end position="1192"/>
    </location>
</feature>
<proteinExistence type="inferred from homology"/>
<evidence type="ECO:0000256" key="11">
    <source>
        <dbReference type="ARBA" id="ARBA00024965"/>
    </source>
</evidence>
<evidence type="ECO:0000256" key="6">
    <source>
        <dbReference type="ARBA" id="ARBA00022801"/>
    </source>
</evidence>
<reference evidence="18 19" key="1">
    <citation type="journal article" date="2023" name="Res Sq">
        <title>Genomic and morphological characterization of Knufia obscura isolated from the Mars 2020 spacecraft assembly facility.</title>
        <authorList>
            <person name="Chander A.M."/>
            <person name="Teixeira M.M."/>
            <person name="Singh N.K."/>
            <person name="Williams M.P."/>
            <person name="Parker C.W."/>
            <person name="Leo P."/>
            <person name="Stajich J.E."/>
            <person name="Torok T."/>
            <person name="Tighe S."/>
            <person name="Mason C.E."/>
            <person name="Venkateswaran K."/>
        </authorList>
    </citation>
    <scope>NUCLEOTIDE SEQUENCE [LARGE SCALE GENOMIC DNA]</scope>
    <source>
        <strain evidence="18 19">CCFEE 5817</strain>
    </source>
</reference>
<feature type="transmembrane region" description="Helical" evidence="14">
    <location>
        <begin position="76"/>
        <end position="96"/>
    </location>
</feature>
<feature type="compositionally biased region" description="Polar residues" evidence="15">
    <location>
        <begin position="478"/>
        <end position="520"/>
    </location>
</feature>
<dbReference type="Pfam" id="PF00027">
    <property type="entry name" value="cNMP_binding"/>
    <property type="match status" value="1"/>
</dbReference>
<keyword evidence="5 14" id="KW-0812">Transmembrane</keyword>
<keyword evidence="6 13" id="KW-0378">Hydrolase</keyword>
<dbReference type="PANTHER" id="PTHR14226:SF29">
    <property type="entry name" value="NEUROPATHY TARGET ESTERASE SWS"/>
    <property type="match status" value="1"/>
</dbReference>
<evidence type="ECO:0000256" key="5">
    <source>
        <dbReference type="ARBA" id="ARBA00022692"/>
    </source>
</evidence>
<evidence type="ECO:0000256" key="14">
    <source>
        <dbReference type="RuleBase" id="RU362043"/>
    </source>
</evidence>
<dbReference type="InterPro" id="IPR002641">
    <property type="entry name" value="PNPLA_dom"/>
</dbReference>
<feature type="region of interest" description="Disordered" evidence="15">
    <location>
        <begin position="474"/>
        <end position="520"/>
    </location>
</feature>
<evidence type="ECO:0000256" key="7">
    <source>
        <dbReference type="ARBA" id="ARBA00022963"/>
    </source>
</evidence>
<keyword evidence="8 14" id="KW-1133">Transmembrane helix</keyword>
<evidence type="ECO:0000256" key="10">
    <source>
        <dbReference type="ARBA" id="ARBA00023136"/>
    </source>
</evidence>
<feature type="region of interest" description="Disordered" evidence="15">
    <location>
        <begin position="698"/>
        <end position="740"/>
    </location>
</feature>
<dbReference type="InterPro" id="IPR016035">
    <property type="entry name" value="Acyl_Trfase/lysoPLipase"/>
</dbReference>
<dbReference type="GeneID" id="89998670"/>
<evidence type="ECO:0000256" key="13">
    <source>
        <dbReference type="PROSITE-ProRule" id="PRU01161"/>
    </source>
</evidence>
<dbReference type="Pfam" id="PF24179">
    <property type="entry name" value="NTE_Ploop"/>
    <property type="match status" value="1"/>
</dbReference>
<evidence type="ECO:0000256" key="3">
    <source>
        <dbReference type="ARBA" id="ARBA00013274"/>
    </source>
</evidence>
<dbReference type="EMBL" id="JAVHJV010000005">
    <property type="protein sequence ID" value="KAK5942656.1"/>
    <property type="molecule type" value="Genomic_DNA"/>
</dbReference>
<feature type="active site" description="Nucleophile" evidence="13">
    <location>
        <position position="1216"/>
    </location>
</feature>
<feature type="transmembrane region" description="Helical" evidence="14">
    <location>
        <begin position="37"/>
        <end position="64"/>
    </location>
</feature>
<evidence type="ECO:0000256" key="12">
    <source>
        <dbReference type="ARBA" id="ARBA00049531"/>
    </source>
</evidence>
<evidence type="ECO:0000256" key="2">
    <source>
        <dbReference type="ARBA" id="ARBA00006636"/>
    </source>
</evidence>
<dbReference type="EC" id="3.1.1.5" evidence="3 14"/>
<dbReference type="Gene3D" id="2.60.120.10">
    <property type="entry name" value="Jelly Rolls"/>
    <property type="match status" value="3"/>
</dbReference>
<keyword evidence="19" id="KW-1185">Reference proteome</keyword>
<dbReference type="InterPro" id="IPR056556">
    <property type="entry name" value="NTE1_P-loop_dom"/>
</dbReference>
<feature type="short sequence motif" description="DGA/G" evidence="13">
    <location>
        <begin position="1334"/>
        <end position="1336"/>
    </location>
</feature>
<keyword evidence="7 13" id="KW-0442">Lipid degradation</keyword>
<feature type="domain" description="Cyclic nucleotide-binding" evidence="16">
    <location>
        <begin position="654"/>
        <end position="690"/>
    </location>
</feature>
<evidence type="ECO:0000256" key="9">
    <source>
        <dbReference type="ARBA" id="ARBA00023098"/>
    </source>
</evidence>
<feature type="active site" description="Proton acceptor" evidence="13">
    <location>
        <position position="1334"/>
    </location>
</feature>
<evidence type="ECO:0000256" key="15">
    <source>
        <dbReference type="SAM" id="MobiDB-lite"/>
    </source>
</evidence>
<dbReference type="InterPro" id="IPR014710">
    <property type="entry name" value="RmlC-like_jellyroll"/>
</dbReference>
<comment type="similarity">
    <text evidence="2 14">Belongs to the NTE family.</text>
</comment>
<feature type="domain" description="Cyclic nucleotide-binding" evidence="16">
    <location>
        <begin position="804"/>
        <end position="906"/>
    </location>
</feature>
<evidence type="ECO:0000256" key="8">
    <source>
        <dbReference type="ARBA" id="ARBA00022989"/>
    </source>
</evidence>
<feature type="compositionally biased region" description="Polar residues" evidence="15">
    <location>
        <begin position="265"/>
        <end position="284"/>
    </location>
</feature>
<feature type="compositionally biased region" description="Polar residues" evidence="15">
    <location>
        <begin position="724"/>
        <end position="740"/>
    </location>
</feature>